<dbReference type="Proteomes" id="UP000007129">
    <property type="component" value="Unassembled WGS sequence"/>
</dbReference>
<dbReference type="VEuPathDB" id="FungiDB:MPH_07300"/>
<dbReference type="AlphaFoldDB" id="K2RLC6"/>
<dbReference type="InParanoid" id="K2RLC6"/>
<comment type="caution">
    <text evidence="1">The sequence shown here is derived from an EMBL/GenBank/DDBJ whole genome shotgun (WGS) entry which is preliminary data.</text>
</comment>
<protein>
    <submittedName>
        <fullName evidence="1">Uncharacterized protein</fullName>
    </submittedName>
</protein>
<sequence length="109" mass="12078">MDQPQRFAKTKVFSLWGVMVQILPDGGLPIESYKKRAAARFLSHHFEGIDKVRISAGQLPPDVRITLVPGFAVVNAGAYSHSWPGSSDDSFGGPIQNLGLEFFHHKRDM</sequence>
<dbReference type="HOGENOM" id="CLU_2184471_0_0_1"/>
<organism evidence="1 2">
    <name type="scientific">Macrophomina phaseolina (strain MS6)</name>
    <name type="common">Charcoal rot fungus</name>
    <dbReference type="NCBI Taxonomy" id="1126212"/>
    <lineage>
        <taxon>Eukaryota</taxon>
        <taxon>Fungi</taxon>
        <taxon>Dikarya</taxon>
        <taxon>Ascomycota</taxon>
        <taxon>Pezizomycotina</taxon>
        <taxon>Dothideomycetes</taxon>
        <taxon>Dothideomycetes incertae sedis</taxon>
        <taxon>Botryosphaeriales</taxon>
        <taxon>Botryosphaeriaceae</taxon>
        <taxon>Macrophomina</taxon>
    </lineage>
</organism>
<evidence type="ECO:0000313" key="2">
    <source>
        <dbReference type="Proteomes" id="UP000007129"/>
    </source>
</evidence>
<dbReference type="EMBL" id="AHHD01000296">
    <property type="protein sequence ID" value="EKG15488.1"/>
    <property type="molecule type" value="Genomic_DNA"/>
</dbReference>
<gene>
    <name evidence="1" type="ORF">MPH_07300</name>
</gene>
<evidence type="ECO:0000313" key="1">
    <source>
        <dbReference type="EMBL" id="EKG15488.1"/>
    </source>
</evidence>
<reference evidence="1 2" key="1">
    <citation type="journal article" date="2012" name="BMC Genomics">
        <title>Tools to kill: Genome of one of the most destructive plant pathogenic fungi Macrophomina phaseolina.</title>
        <authorList>
            <person name="Islam M.S."/>
            <person name="Haque M.S."/>
            <person name="Islam M.M."/>
            <person name="Emdad E.M."/>
            <person name="Halim A."/>
            <person name="Hossen Q.M.M."/>
            <person name="Hossain M.Z."/>
            <person name="Ahmed B."/>
            <person name="Rahim S."/>
            <person name="Rahman M.S."/>
            <person name="Alam M.M."/>
            <person name="Hou S."/>
            <person name="Wan X."/>
            <person name="Saito J.A."/>
            <person name="Alam M."/>
        </authorList>
    </citation>
    <scope>NUCLEOTIDE SEQUENCE [LARGE SCALE GENOMIC DNA]</scope>
    <source>
        <strain evidence="1 2">MS6</strain>
    </source>
</reference>
<proteinExistence type="predicted"/>
<name>K2RLC6_MACPH</name>
<accession>K2RLC6</accession>